<feature type="compositionally biased region" description="Basic residues" evidence="1">
    <location>
        <begin position="35"/>
        <end position="47"/>
    </location>
</feature>
<organism evidence="2">
    <name type="scientific">uncultured Thermoleophilia bacterium</name>
    <dbReference type="NCBI Taxonomy" id="1497501"/>
    <lineage>
        <taxon>Bacteria</taxon>
        <taxon>Bacillati</taxon>
        <taxon>Actinomycetota</taxon>
        <taxon>Thermoleophilia</taxon>
        <taxon>environmental samples</taxon>
    </lineage>
</organism>
<feature type="compositionally biased region" description="Low complexity" evidence="1">
    <location>
        <begin position="100"/>
        <end position="119"/>
    </location>
</feature>
<feature type="region of interest" description="Disordered" evidence="1">
    <location>
        <begin position="1"/>
        <end position="127"/>
    </location>
</feature>
<dbReference type="EMBL" id="CADCWC010000381">
    <property type="protein sequence ID" value="CAA9548614.1"/>
    <property type="molecule type" value="Genomic_DNA"/>
</dbReference>
<evidence type="ECO:0000313" key="2">
    <source>
        <dbReference type="EMBL" id="CAA9548614.1"/>
    </source>
</evidence>
<feature type="non-terminal residue" evidence="2">
    <location>
        <position position="1"/>
    </location>
</feature>
<evidence type="ECO:0000256" key="1">
    <source>
        <dbReference type="SAM" id="MobiDB-lite"/>
    </source>
</evidence>
<feature type="compositionally biased region" description="Low complexity" evidence="1">
    <location>
        <begin position="50"/>
        <end position="59"/>
    </location>
</feature>
<proteinExistence type="predicted"/>
<reference evidence="2" key="1">
    <citation type="submission" date="2020-02" db="EMBL/GenBank/DDBJ databases">
        <authorList>
            <person name="Meier V. D."/>
        </authorList>
    </citation>
    <scope>NUCLEOTIDE SEQUENCE</scope>
    <source>
        <strain evidence="2">AVDCRST_MAG79</strain>
    </source>
</reference>
<name>A0A6J4UIW7_9ACTN</name>
<gene>
    <name evidence="2" type="ORF">AVDCRST_MAG79-2513</name>
</gene>
<protein>
    <submittedName>
        <fullName evidence="2">Uncharacterized protein</fullName>
    </submittedName>
</protein>
<feature type="non-terminal residue" evidence="2">
    <location>
        <position position="127"/>
    </location>
</feature>
<feature type="compositionally biased region" description="Basic and acidic residues" evidence="1">
    <location>
        <begin position="75"/>
        <end position="86"/>
    </location>
</feature>
<sequence>GPLASPLRSRAGLRPLRQGRRPAGEALERDGGGRPRGRHVALQRHPPRGAGHLPQAARRAAARARGGGHPRAARRGLDPREHRVRPDGQGAGAARRGRRPAAVGGRLGRRGPVPGAHPGRPARRRPV</sequence>
<feature type="compositionally biased region" description="Basic and acidic residues" evidence="1">
    <location>
        <begin position="22"/>
        <end position="33"/>
    </location>
</feature>
<dbReference type="AlphaFoldDB" id="A0A6J4UIW7"/>
<feature type="compositionally biased region" description="Basic residues" evidence="1">
    <location>
        <begin position="60"/>
        <end position="74"/>
    </location>
</feature>
<accession>A0A6J4UIW7</accession>